<dbReference type="CDD" id="cd00806">
    <property type="entry name" value="TrpRS_core"/>
    <property type="match status" value="1"/>
</dbReference>
<dbReference type="EC" id="6.1.1.2" evidence="8"/>
<dbReference type="AlphaFoldDB" id="A0A0G1YHA0"/>
<dbReference type="Gene3D" id="1.10.240.10">
    <property type="entry name" value="Tyrosyl-Transfer RNA Synthetase"/>
    <property type="match status" value="1"/>
</dbReference>
<feature type="binding site" evidence="8">
    <location>
        <position position="193"/>
    </location>
    <ligand>
        <name>ATP</name>
        <dbReference type="ChEBI" id="CHEBI:30616"/>
    </ligand>
</feature>
<keyword evidence="5 8" id="KW-0648">Protein biosynthesis</keyword>
<dbReference type="SUPFAM" id="SSF52374">
    <property type="entry name" value="Nucleotidylyl transferase"/>
    <property type="match status" value="1"/>
</dbReference>
<dbReference type="NCBIfam" id="TIGR00233">
    <property type="entry name" value="trpS"/>
    <property type="match status" value="1"/>
</dbReference>
<dbReference type="PRINTS" id="PR01039">
    <property type="entry name" value="TRNASYNTHTRP"/>
</dbReference>
<feature type="binding site" evidence="8">
    <location>
        <begin position="202"/>
        <end position="206"/>
    </location>
    <ligand>
        <name>ATP</name>
        <dbReference type="ChEBI" id="CHEBI:30616"/>
    </ligand>
</feature>
<keyword evidence="3 8" id="KW-0547">Nucleotide-binding</keyword>
<comment type="caution">
    <text evidence="10">The sequence shown here is derived from an EMBL/GenBank/DDBJ whole genome shotgun (WGS) entry which is preliminary data.</text>
</comment>
<dbReference type="GO" id="GO:0004830">
    <property type="term" value="F:tryptophan-tRNA ligase activity"/>
    <property type="evidence" value="ECO:0007669"/>
    <property type="project" value="UniProtKB-UniRule"/>
</dbReference>
<dbReference type="Proteomes" id="UP000033870">
    <property type="component" value="Unassembled WGS sequence"/>
</dbReference>
<comment type="catalytic activity">
    <reaction evidence="7 8">
        <text>tRNA(Trp) + L-tryptophan + ATP = L-tryptophyl-tRNA(Trp) + AMP + diphosphate + H(+)</text>
        <dbReference type="Rhea" id="RHEA:24080"/>
        <dbReference type="Rhea" id="RHEA-COMP:9671"/>
        <dbReference type="Rhea" id="RHEA-COMP:9705"/>
        <dbReference type="ChEBI" id="CHEBI:15378"/>
        <dbReference type="ChEBI" id="CHEBI:30616"/>
        <dbReference type="ChEBI" id="CHEBI:33019"/>
        <dbReference type="ChEBI" id="CHEBI:57912"/>
        <dbReference type="ChEBI" id="CHEBI:78442"/>
        <dbReference type="ChEBI" id="CHEBI:78535"/>
        <dbReference type="ChEBI" id="CHEBI:456215"/>
        <dbReference type="EC" id="6.1.1.2"/>
    </reaction>
</comment>
<evidence type="ECO:0000256" key="6">
    <source>
        <dbReference type="ARBA" id="ARBA00023146"/>
    </source>
</evidence>
<keyword evidence="4 8" id="KW-0067">ATP-binding</keyword>
<feature type="short sequence motif" description="'KMSKS' region" evidence="8">
    <location>
        <begin position="202"/>
        <end position="206"/>
    </location>
</feature>
<feature type="binding site" evidence="8">
    <location>
        <position position="143"/>
    </location>
    <ligand>
        <name>L-tryptophan</name>
        <dbReference type="ChEBI" id="CHEBI:57912"/>
    </ligand>
</feature>
<feature type="binding site" evidence="8">
    <location>
        <begin position="17"/>
        <end position="19"/>
    </location>
    <ligand>
        <name>ATP</name>
        <dbReference type="ChEBI" id="CHEBI:30616"/>
    </ligand>
</feature>
<keyword evidence="6 8" id="KW-0030">Aminoacyl-tRNA synthetase</keyword>
<proteinExistence type="inferred from homology"/>
<dbReference type="InterPro" id="IPR024109">
    <property type="entry name" value="Trp-tRNA-ligase_bac-type"/>
</dbReference>
<dbReference type="GO" id="GO:0005524">
    <property type="term" value="F:ATP binding"/>
    <property type="evidence" value="ECO:0007669"/>
    <property type="project" value="UniProtKB-UniRule"/>
</dbReference>
<evidence type="ECO:0000256" key="9">
    <source>
        <dbReference type="RuleBase" id="RU363036"/>
    </source>
</evidence>
<dbReference type="STRING" id="1619044.UY92_C0005G0012"/>
<keyword evidence="8" id="KW-0963">Cytoplasm</keyword>
<evidence type="ECO:0000313" key="11">
    <source>
        <dbReference type="Proteomes" id="UP000033870"/>
    </source>
</evidence>
<organism evidence="10 11">
    <name type="scientific">Candidatus Magasanikbacteria bacterium GW2011_GWA2_56_11</name>
    <dbReference type="NCBI Taxonomy" id="1619044"/>
    <lineage>
        <taxon>Bacteria</taxon>
        <taxon>Candidatus Magasanikiibacteriota</taxon>
    </lineage>
</organism>
<dbReference type="PANTHER" id="PTHR43766">
    <property type="entry name" value="TRYPTOPHAN--TRNA LIGASE, MITOCHONDRIAL"/>
    <property type="match status" value="1"/>
</dbReference>
<dbReference type="PATRIC" id="fig|1619044.3.peg.385"/>
<dbReference type="Pfam" id="PF00579">
    <property type="entry name" value="tRNA-synt_1b"/>
    <property type="match status" value="1"/>
</dbReference>
<dbReference type="GO" id="GO:0005829">
    <property type="term" value="C:cytosol"/>
    <property type="evidence" value="ECO:0007669"/>
    <property type="project" value="TreeGrafter"/>
</dbReference>
<dbReference type="InterPro" id="IPR001412">
    <property type="entry name" value="aa-tRNA-synth_I_CS"/>
</dbReference>
<sequence>MDEFWVMAKPIILSGIQPTGNFHVGNYLGAVRNWLRLQDSGQYEMYILIPDLHSLTGELASDERRRLMVTAAAELLALGLDPDKVTIFVQSHVPEHAELAWIFNCITPVAELYRMTQFKDKAERQEKNINTGLLTYPILQAADILLYRATVIPVGQDQVQHVELTRDIARWFNRRFGQYFPEPEHLLSAVPKVMSLLYPEKKMSKSHGPESVIELADEPEIIENKLKKAPTATAGGSGSPGAQNLLLLLEHFGDTGAYAGFAAAEQDGSIRYGELKQAVAAAVSGFFAGFRERRLELMADPGRVEQILEQGANRARHKAAETMAEVRRLAGLR</sequence>
<comment type="similarity">
    <text evidence="1 8 9">Belongs to the class-I aminoacyl-tRNA synthetase family.</text>
</comment>
<comment type="caution">
    <text evidence="8">Lacks conserved residue(s) required for the propagation of feature annotation.</text>
</comment>
<dbReference type="InterPro" id="IPR002305">
    <property type="entry name" value="aa-tRNA-synth_Ic"/>
</dbReference>
<dbReference type="InterPro" id="IPR014729">
    <property type="entry name" value="Rossmann-like_a/b/a_fold"/>
</dbReference>
<evidence type="ECO:0000313" key="10">
    <source>
        <dbReference type="EMBL" id="KKW42590.1"/>
    </source>
</evidence>
<evidence type="ECO:0000256" key="5">
    <source>
        <dbReference type="ARBA" id="ARBA00022917"/>
    </source>
</evidence>
<keyword evidence="2 8" id="KW-0436">Ligase</keyword>
<reference evidence="10 11" key="1">
    <citation type="journal article" date="2015" name="Nature">
        <title>rRNA introns, odd ribosomes, and small enigmatic genomes across a large radiation of phyla.</title>
        <authorList>
            <person name="Brown C.T."/>
            <person name="Hug L.A."/>
            <person name="Thomas B.C."/>
            <person name="Sharon I."/>
            <person name="Castelle C.J."/>
            <person name="Singh A."/>
            <person name="Wilkins M.J."/>
            <person name="Williams K.H."/>
            <person name="Banfield J.F."/>
        </authorList>
    </citation>
    <scope>NUCLEOTIDE SEQUENCE [LARGE SCALE GENOMIC DNA]</scope>
</reference>
<comment type="subunit">
    <text evidence="8">Homodimer.</text>
</comment>
<evidence type="ECO:0000256" key="7">
    <source>
        <dbReference type="ARBA" id="ARBA00049929"/>
    </source>
</evidence>
<dbReference type="HAMAP" id="MF_00140_B">
    <property type="entry name" value="Trp_tRNA_synth_B"/>
    <property type="match status" value="1"/>
</dbReference>
<gene>
    <name evidence="8" type="primary">trpS</name>
    <name evidence="10" type="ORF">UY92_C0005G0012</name>
</gene>
<feature type="binding site" evidence="8">
    <location>
        <begin position="25"/>
        <end position="26"/>
    </location>
    <ligand>
        <name>ATP</name>
        <dbReference type="ChEBI" id="CHEBI:30616"/>
    </ligand>
</feature>
<dbReference type="EMBL" id="LCRX01000005">
    <property type="protein sequence ID" value="KKW42590.1"/>
    <property type="molecule type" value="Genomic_DNA"/>
</dbReference>
<evidence type="ECO:0000256" key="2">
    <source>
        <dbReference type="ARBA" id="ARBA00022598"/>
    </source>
</evidence>
<evidence type="ECO:0000256" key="3">
    <source>
        <dbReference type="ARBA" id="ARBA00022741"/>
    </source>
</evidence>
<feature type="binding site" evidence="8">
    <location>
        <begin position="155"/>
        <end position="157"/>
    </location>
    <ligand>
        <name>ATP</name>
        <dbReference type="ChEBI" id="CHEBI:30616"/>
    </ligand>
</feature>
<evidence type="ECO:0000256" key="1">
    <source>
        <dbReference type="ARBA" id="ARBA00005594"/>
    </source>
</evidence>
<name>A0A0G1YHA0_9BACT</name>
<comment type="subcellular location">
    <subcellularLocation>
        <location evidence="8">Cytoplasm</location>
    </subcellularLocation>
</comment>
<dbReference type="InterPro" id="IPR050203">
    <property type="entry name" value="Trp-tRNA_synthetase"/>
</dbReference>
<dbReference type="PROSITE" id="PS00178">
    <property type="entry name" value="AA_TRNA_LIGASE_I"/>
    <property type="match status" value="1"/>
</dbReference>
<comment type="function">
    <text evidence="8">Catalyzes the attachment of tryptophan to tRNA(Trp).</text>
</comment>
<protein>
    <recommendedName>
        <fullName evidence="8">Tryptophan--tRNA ligase</fullName>
        <ecNumber evidence="8">6.1.1.2</ecNumber>
    </recommendedName>
    <alternativeName>
        <fullName evidence="8">Tryptophanyl-tRNA synthetase</fullName>
        <shortName evidence="8">TrpRS</shortName>
    </alternativeName>
</protein>
<evidence type="ECO:0000256" key="4">
    <source>
        <dbReference type="ARBA" id="ARBA00022840"/>
    </source>
</evidence>
<accession>A0A0G1YHA0</accession>
<dbReference type="Gene3D" id="3.40.50.620">
    <property type="entry name" value="HUPs"/>
    <property type="match status" value="1"/>
</dbReference>
<dbReference type="PANTHER" id="PTHR43766:SF1">
    <property type="entry name" value="TRYPTOPHAN--TRNA LIGASE, MITOCHONDRIAL"/>
    <property type="match status" value="1"/>
</dbReference>
<dbReference type="GO" id="GO:0006436">
    <property type="term" value="P:tryptophanyl-tRNA aminoacylation"/>
    <property type="evidence" value="ECO:0007669"/>
    <property type="project" value="UniProtKB-UniRule"/>
</dbReference>
<dbReference type="InterPro" id="IPR002306">
    <property type="entry name" value="Trp-tRNA-ligase"/>
</dbReference>
<evidence type="ECO:0000256" key="8">
    <source>
        <dbReference type="HAMAP-Rule" id="MF_00140"/>
    </source>
</evidence>